<dbReference type="SUPFAM" id="SSF46785">
    <property type="entry name" value="Winged helix' DNA-binding domain"/>
    <property type="match status" value="1"/>
</dbReference>
<dbReference type="InterPro" id="IPR036390">
    <property type="entry name" value="WH_DNA-bd_sf"/>
</dbReference>
<dbReference type="InterPro" id="IPR014710">
    <property type="entry name" value="RmlC-like_jellyroll"/>
</dbReference>
<evidence type="ECO:0000313" key="6">
    <source>
        <dbReference type="Proteomes" id="UP001236369"/>
    </source>
</evidence>
<dbReference type="EMBL" id="JAUSVV010000007">
    <property type="protein sequence ID" value="MDQ0443642.1"/>
    <property type="molecule type" value="Genomic_DNA"/>
</dbReference>
<dbReference type="InterPro" id="IPR012318">
    <property type="entry name" value="HTH_CRP"/>
</dbReference>
<proteinExistence type="predicted"/>
<dbReference type="InterPro" id="IPR000595">
    <property type="entry name" value="cNMP-bd_dom"/>
</dbReference>
<comment type="caution">
    <text evidence="5">The sequence shown here is derived from an EMBL/GenBank/DDBJ whole genome shotgun (WGS) entry which is preliminary data.</text>
</comment>
<dbReference type="PROSITE" id="PS51063">
    <property type="entry name" value="HTH_CRP_2"/>
    <property type="match status" value="1"/>
</dbReference>
<dbReference type="RefSeq" id="WP_238247660.1">
    <property type="nucleotide sequence ID" value="NZ_BPQX01000012.1"/>
</dbReference>
<organism evidence="5 6">
    <name type="scientific">Methylobacterium persicinum</name>
    <dbReference type="NCBI Taxonomy" id="374426"/>
    <lineage>
        <taxon>Bacteria</taxon>
        <taxon>Pseudomonadati</taxon>
        <taxon>Pseudomonadota</taxon>
        <taxon>Alphaproteobacteria</taxon>
        <taxon>Hyphomicrobiales</taxon>
        <taxon>Methylobacteriaceae</taxon>
        <taxon>Methylobacterium</taxon>
    </lineage>
</organism>
<accession>A0ABU0HMT9</accession>
<dbReference type="SMART" id="SM00100">
    <property type="entry name" value="cNMP"/>
    <property type="match status" value="1"/>
</dbReference>
<keyword evidence="1" id="KW-0805">Transcription regulation</keyword>
<protein>
    <submittedName>
        <fullName evidence="5">CRP-like cAMP-binding protein</fullName>
    </submittedName>
</protein>
<feature type="domain" description="HTH crp-type" evidence="4">
    <location>
        <begin position="154"/>
        <end position="228"/>
    </location>
</feature>
<sequence>MTGTVEADNHPFVRKVASVALFDLSEPERKALAGLPMHVARYEAHQDVVVEHDRPNRCFAVLSGLAATYKTTRDGRRQVVAYHVPGDVPDFQSLHLEVLDFSISAVTDLRIGFVAHDALRAMFDAHPRLGDVFWRTTLIEGALSREWMLNNGRRESYPRMAHLFCELMVRMEVVGLATGHSCPLALTQYELADALGISSVHVNRILKELRERGLITLSGGRLTIHDWTALARAGEFDPTYLHLKETDS</sequence>
<evidence type="ECO:0000259" key="4">
    <source>
        <dbReference type="PROSITE" id="PS51063"/>
    </source>
</evidence>
<dbReference type="SUPFAM" id="SSF51206">
    <property type="entry name" value="cAMP-binding domain-like"/>
    <property type="match status" value="1"/>
</dbReference>
<gene>
    <name evidence="5" type="ORF">QO016_003147</name>
</gene>
<dbReference type="InterPro" id="IPR018490">
    <property type="entry name" value="cNMP-bd_dom_sf"/>
</dbReference>
<keyword evidence="3" id="KW-0804">Transcription</keyword>
<dbReference type="Gene3D" id="2.60.120.10">
    <property type="entry name" value="Jelly Rolls"/>
    <property type="match status" value="1"/>
</dbReference>
<keyword evidence="2" id="KW-0238">DNA-binding</keyword>
<evidence type="ECO:0000256" key="2">
    <source>
        <dbReference type="ARBA" id="ARBA00023125"/>
    </source>
</evidence>
<keyword evidence="6" id="KW-1185">Reference proteome</keyword>
<dbReference type="Pfam" id="PF13545">
    <property type="entry name" value="HTH_Crp_2"/>
    <property type="match status" value="1"/>
</dbReference>
<evidence type="ECO:0000256" key="1">
    <source>
        <dbReference type="ARBA" id="ARBA00023015"/>
    </source>
</evidence>
<dbReference type="InterPro" id="IPR036388">
    <property type="entry name" value="WH-like_DNA-bd_sf"/>
</dbReference>
<reference evidence="5 6" key="1">
    <citation type="submission" date="2023-07" db="EMBL/GenBank/DDBJ databases">
        <title>Genomic Encyclopedia of Type Strains, Phase IV (KMG-IV): sequencing the most valuable type-strain genomes for metagenomic binning, comparative biology and taxonomic classification.</title>
        <authorList>
            <person name="Goeker M."/>
        </authorList>
    </citation>
    <scope>NUCLEOTIDE SEQUENCE [LARGE SCALE GENOMIC DNA]</scope>
    <source>
        <strain evidence="5 6">DSM 19562</strain>
    </source>
</reference>
<dbReference type="CDD" id="cd00038">
    <property type="entry name" value="CAP_ED"/>
    <property type="match status" value="1"/>
</dbReference>
<dbReference type="Gene3D" id="1.10.10.10">
    <property type="entry name" value="Winged helix-like DNA-binding domain superfamily/Winged helix DNA-binding domain"/>
    <property type="match status" value="1"/>
</dbReference>
<evidence type="ECO:0000313" key="5">
    <source>
        <dbReference type="EMBL" id="MDQ0443642.1"/>
    </source>
</evidence>
<dbReference type="Proteomes" id="UP001236369">
    <property type="component" value="Unassembled WGS sequence"/>
</dbReference>
<name>A0ABU0HMT9_9HYPH</name>
<dbReference type="SMART" id="SM00419">
    <property type="entry name" value="HTH_CRP"/>
    <property type="match status" value="1"/>
</dbReference>
<dbReference type="Pfam" id="PF00027">
    <property type="entry name" value="cNMP_binding"/>
    <property type="match status" value="1"/>
</dbReference>
<evidence type="ECO:0000256" key="3">
    <source>
        <dbReference type="ARBA" id="ARBA00023163"/>
    </source>
</evidence>